<evidence type="ECO:0000313" key="3">
    <source>
        <dbReference type="Proteomes" id="UP000244817"/>
    </source>
</evidence>
<feature type="signal peptide" evidence="1">
    <location>
        <begin position="1"/>
        <end position="18"/>
    </location>
</feature>
<protein>
    <submittedName>
        <fullName evidence="2">Uncharacterized protein</fullName>
    </submittedName>
</protein>
<dbReference type="OrthoDB" id="7862810at2"/>
<evidence type="ECO:0000256" key="1">
    <source>
        <dbReference type="SAM" id="SignalP"/>
    </source>
</evidence>
<name>A0A2T7FW25_9RHOB</name>
<reference evidence="2 3" key="1">
    <citation type="submission" date="2018-04" db="EMBL/GenBank/DDBJ databases">
        <title>Pelagivirga bohaiensis gen. nov., sp. nov., a bacterium isolated from the Bohai Sea.</title>
        <authorList>
            <person name="Ji X."/>
        </authorList>
    </citation>
    <scope>NUCLEOTIDE SEQUENCE [LARGE SCALE GENOMIC DNA]</scope>
    <source>
        <strain evidence="2 3">BH-SD16</strain>
    </source>
</reference>
<dbReference type="AlphaFoldDB" id="A0A2T7FW25"/>
<gene>
    <name evidence="2" type="ORF">DC363_10745</name>
</gene>
<keyword evidence="3" id="KW-1185">Reference proteome</keyword>
<dbReference type="RefSeq" id="WP_108641154.1">
    <property type="nucleotide sequence ID" value="NZ_QCYG01000006.1"/>
</dbReference>
<feature type="chain" id="PRO_5015704795" evidence="1">
    <location>
        <begin position="19"/>
        <end position="151"/>
    </location>
</feature>
<organism evidence="2 3">
    <name type="scientific">Thalassorhabdomicrobium marinisediminis</name>
    <dbReference type="NCBI Taxonomy" id="2170577"/>
    <lineage>
        <taxon>Bacteria</taxon>
        <taxon>Pseudomonadati</taxon>
        <taxon>Pseudomonadota</taxon>
        <taxon>Alphaproteobacteria</taxon>
        <taxon>Rhodobacterales</taxon>
        <taxon>Paracoccaceae</taxon>
        <taxon>Thalassorhabdomicrobium</taxon>
    </lineage>
</organism>
<evidence type="ECO:0000313" key="2">
    <source>
        <dbReference type="EMBL" id="PVA06373.1"/>
    </source>
</evidence>
<keyword evidence="1" id="KW-0732">Signal</keyword>
<sequence length="151" mass="15819">MRFALPILAALLSGPAAAQMSAPCDTLARADAIVEPWEENSTTFANGAVRVALLDAIEPAVAAFHLLILHPPFDELGGRSCTVISRDSGLGYSGVTFDGLEADYDPATGLTLTVPAAIYQPEQSFQNSLLVTITVNQATGEVTVSEELGNE</sequence>
<proteinExistence type="predicted"/>
<comment type="caution">
    <text evidence="2">The sequence shown here is derived from an EMBL/GenBank/DDBJ whole genome shotgun (WGS) entry which is preliminary data.</text>
</comment>
<accession>A0A2T7FW25</accession>
<dbReference type="EMBL" id="QCYG01000006">
    <property type="protein sequence ID" value="PVA06373.1"/>
    <property type="molecule type" value="Genomic_DNA"/>
</dbReference>
<dbReference type="Proteomes" id="UP000244817">
    <property type="component" value="Unassembled WGS sequence"/>
</dbReference>